<accession>A0A915E0G8</accession>
<dbReference type="InterPro" id="IPR011012">
    <property type="entry name" value="Longin-like_dom_sf"/>
</dbReference>
<dbReference type="FunFam" id="3.30.450.60:FF:000013">
    <property type="entry name" value="Coatomer subunit zeta"/>
    <property type="match status" value="1"/>
</dbReference>
<keyword evidence="7 12" id="KW-0653">Protein transport</keyword>
<dbReference type="GO" id="GO:0006890">
    <property type="term" value="P:retrograde vesicle-mediated transport, Golgi to endoplasmic reticulum"/>
    <property type="evidence" value="ECO:0007669"/>
    <property type="project" value="UniProtKB-UniRule"/>
</dbReference>
<evidence type="ECO:0000256" key="5">
    <source>
        <dbReference type="ARBA" id="ARBA00022490"/>
    </source>
</evidence>
<dbReference type="PANTHER" id="PTHR11043:SF0">
    <property type="entry name" value="COATOMER SUBUNIT ZETA"/>
    <property type="match status" value="1"/>
</dbReference>
<dbReference type="GO" id="GO:0030126">
    <property type="term" value="C:COPI vesicle coat"/>
    <property type="evidence" value="ECO:0007669"/>
    <property type="project" value="UniProtKB-UniRule"/>
</dbReference>
<evidence type="ECO:0000256" key="6">
    <source>
        <dbReference type="ARBA" id="ARBA00022892"/>
    </source>
</evidence>
<organism evidence="14 15">
    <name type="scientific">Ditylenchus dipsaci</name>
    <dbReference type="NCBI Taxonomy" id="166011"/>
    <lineage>
        <taxon>Eukaryota</taxon>
        <taxon>Metazoa</taxon>
        <taxon>Ecdysozoa</taxon>
        <taxon>Nematoda</taxon>
        <taxon>Chromadorea</taxon>
        <taxon>Rhabditida</taxon>
        <taxon>Tylenchina</taxon>
        <taxon>Tylenchomorpha</taxon>
        <taxon>Sphaerularioidea</taxon>
        <taxon>Anguinidae</taxon>
        <taxon>Anguininae</taxon>
        <taxon>Ditylenchus</taxon>
    </lineage>
</organism>
<evidence type="ECO:0000313" key="14">
    <source>
        <dbReference type="Proteomes" id="UP000887574"/>
    </source>
</evidence>
<evidence type="ECO:0000259" key="13">
    <source>
        <dbReference type="Pfam" id="PF01217"/>
    </source>
</evidence>
<protein>
    <recommendedName>
        <fullName evidence="12">Coatomer subunit zeta</fullName>
    </recommendedName>
</protein>
<evidence type="ECO:0000256" key="1">
    <source>
        <dbReference type="ARBA" id="ARBA00004255"/>
    </source>
</evidence>
<evidence type="ECO:0000256" key="3">
    <source>
        <dbReference type="ARBA" id="ARBA00011775"/>
    </source>
</evidence>
<evidence type="ECO:0000256" key="7">
    <source>
        <dbReference type="ARBA" id="ARBA00022927"/>
    </source>
</evidence>
<comment type="function">
    <text evidence="11">The coatomer is a cytosolic protein complex that binds to dilysine motifs and reversibly associates with Golgi non-clathrin-coated vesicles, which further mediate biosynthetic protein transport from the ER, via the Golgi up to the trans Golgi network. Coatomer complex is required for budding from Golgi membranes, and is essential for the retrograde Golgi-to-ER transport of dilysine-tagged proteins. The zeta subunit may be involved in regulating the coat assembly and, hence, the rate of biosynthetic protein transport due to its association-dissociation properties with the coatomer complex.</text>
</comment>
<keyword evidence="4 12" id="KW-0813">Transport</keyword>
<evidence type="ECO:0000256" key="4">
    <source>
        <dbReference type="ARBA" id="ARBA00022448"/>
    </source>
</evidence>
<dbReference type="WBParaSite" id="jg24885">
    <property type="protein sequence ID" value="jg24885"/>
    <property type="gene ID" value="jg24885"/>
</dbReference>
<evidence type="ECO:0000256" key="9">
    <source>
        <dbReference type="ARBA" id="ARBA00023136"/>
    </source>
</evidence>
<dbReference type="GO" id="GO:0000139">
    <property type="term" value="C:Golgi membrane"/>
    <property type="evidence" value="ECO:0007669"/>
    <property type="project" value="UniProtKB-SubCell"/>
</dbReference>
<name>A0A915E0G8_9BILA</name>
<dbReference type="SUPFAM" id="SSF64356">
    <property type="entry name" value="SNARE-like"/>
    <property type="match status" value="1"/>
</dbReference>
<dbReference type="CDD" id="cd14829">
    <property type="entry name" value="Zeta-COP"/>
    <property type="match status" value="1"/>
</dbReference>
<evidence type="ECO:0000256" key="11">
    <source>
        <dbReference type="ARBA" id="ARBA00045555"/>
    </source>
</evidence>
<comment type="similarity">
    <text evidence="2 12">Belongs to the adaptor complexes small subunit family.</text>
</comment>
<keyword evidence="6 12" id="KW-0931">ER-Golgi transport</keyword>
<evidence type="ECO:0000256" key="12">
    <source>
        <dbReference type="RuleBase" id="RU366053"/>
    </source>
</evidence>
<comment type="subunit">
    <text evidence="3 12">Oligomeric complex that consists of at least the alpha, beta, beta', gamma, delta, epsilon and zeta subunits.</text>
</comment>
<sequence>MTDSDSLSLYSIKAVGILDQGDGSRLAAKSFDKDVFPTEKDLTTFEKNLFKKTHGTNAEIILLDGLICVYRTNVDLFFYVIGSAQENELILVSVLNGLYDSISTVLRKNVEKKGLLDNMDVVFLIMDELCDDGVILETDAQAIVSRCVVRPDDLAFGDQSVSQLGMSLLGSAKDQFKWSLLK</sequence>
<dbReference type="Pfam" id="PF01217">
    <property type="entry name" value="Clat_adaptor_s"/>
    <property type="match status" value="1"/>
</dbReference>
<keyword evidence="9 12" id="KW-0472">Membrane</keyword>
<dbReference type="GO" id="GO:0006891">
    <property type="term" value="P:intra-Golgi vesicle-mediated transport"/>
    <property type="evidence" value="ECO:0007669"/>
    <property type="project" value="TreeGrafter"/>
</dbReference>
<dbReference type="Gene3D" id="3.30.450.60">
    <property type="match status" value="1"/>
</dbReference>
<reference evidence="15" key="1">
    <citation type="submission" date="2022-11" db="UniProtKB">
        <authorList>
            <consortium name="WormBaseParasite"/>
        </authorList>
    </citation>
    <scope>IDENTIFICATION</scope>
</reference>
<keyword evidence="10 12" id="KW-0968">Cytoplasmic vesicle</keyword>
<dbReference type="PANTHER" id="PTHR11043">
    <property type="entry name" value="ZETA-COAT PROTEIN"/>
    <property type="match status" value="1"/>
</dbReference>
<keyword evidence="8 12" id="KW-0333">Golgi apparatus</keyword>
<keyword evidence="14" id="KW-1185">Reference proteome</keyword>
<feature type="domain" description="AP complex mu/sigma subunit" evidence="13">
    <location>
        <begin position="12"/>
        <end position="148"/>
    </location>
</feature>
<evidence type="ECO:0000256" key="8">
    <source>
        <dbReference type="ARBA" id="ARBA00023034"/>
    </source>
</evidence>
<dbReference type="GO" id="GO:0006886">
    <property type="term" value="P:intracellular protein transport"/>
    <property type="evidence" value="ECO:0007669"/>
    <property type="project" value="TreeGrafter"/>
</dbReference>
<evidence type="ECO:0000256" key="10">
    <source>
        <dbReference type="ARBA" id="ARBA00023329"/>
    </source>
</evidence>
<proteinExistence type="inferred from homology"/>
<dbReference type="InterPro" id="IPR039652">
    <property type="entry name" value="Coatomer_zeta"/>
</dbReference>
<comment type="subcellular location">
    <subcellularLocation>
        <location evidence="12">Cytoplasm</location>
    </subcellularLocation>
    <subcellularLocation>
        <location evidence="1 12">Golgi apparatus membrane</location>
        <topology evidence="1 12">Peripheral membrane protein</topology>
        <orientation evidence="1 12">Cytoplasmic side</orientation>
    </subcellularLocation>
    <subcellularLocation>
        <location evidence="12">Cytoplasmic vesicle</location>
        <location evidence="12">COPI-coated vesicle membrane</location>
        <topology evidence="12">Peripheral membrane protein</topology>
        <orientation evidence="12">Cytoplasmic side</orientation>
    </subcellularLocation>
</comment>
<dbReference type="Proteomes" id="UP000887574">
    <property type="component" value="Unplaced"/>
</dbReference>
<keyword evidence="5 12" id="KW-0963">Cytoplasm</keyword>
<evidence type="ECO:0000256" key="2">
    <source>
        <dbReference type="ARBA" id="ARBA00006972"/>
    </source>
</evidence>
<dbReference type="InterPro" id="IPR022775">
    <property type="entry name" value="AP_mu_sigma_su"/>
</dbReference>
<evidence type="ECO:0000313" key="15">
    <source>
        <dbReference type="WBParaSite" id="jg24885"/>
    </source>
</evidence>
<dbReference type="AlphaFoldDB" id="A0A915E0G8"/>